<dbReference type="InterPro" id="IPR000160">
    <property type="entry name" value="GGDEF_dom"/>
</dbReference>
<feature type="transmembrane region" description="Helical" evidence="1">
    <location>
        <begin position="186"/>
        <end position="208"/>
    </location>
</feature>
<evidence type="ECO:0000256" key="1">
    <source>
        <dbReference type="SAM" id="Phobius"/>
    </source>
</evidence>
<keyword evidence="4" id="KW-1185">Reference proteome</keyword>
<accession>A0ABU0INV6</accession>
<keyword evidence="1" id="KW-0472">Membrane</keyword>
<keyword evidence="1" id="KW-0812">Transmembrane</keyword>
<dbReference type="EMBL" id="JAUSVS010000002">
    <property type="protein sequence ID" value="MDQ0463690.1"/>
    <property type="molecule type" value="Genomic_DNA"/>
</dbReference>
<dbReference type="Pfam" id="PF00990">
    <property type="entry name" value="GGDEF"/>
    <property type="match status" value="1"/>
</dbReference>
<dbReference type="Gene3D" id="3.30.70.270">
    <property type="match status" value="1"/>
</dbReference>
<dbReference type="PROSITE" id="PS50887">
    <property type="entry name" value="GGDEF"/>
    <property type="match status" value="1"/>
</dbReference>
<dbReference type="CDD" id="cd01949">
    <property type="entry name" value="GGDEF"/>
    <property type="match status" value="1"/>
</dbReference>
<dbReference type="InterPro" id="IPR029787">
    <property type="entry name" value="Nucleotide_cyclase"/>
</dbReference>
<feature type="transmembrane region" description="Helical" evidence="1">
    <location>
        <begin position="153"/>
        <end position="174"/>
    </location>
</feature>
<feature type="transmembrane region" description="Helical" evidence="1">
    <location>
        <begin position="103"/>
        <end position="121"/>
    </location>
</feature>
<sequence>MWRFLILKASSRRLPNDVYVELVDLLFAALPAVLIMTAAMAGMGALIAVRNNDPLLAGLAAVGVVAGLARAGVILAYRRRGTAQTSMARNLTRGEAKIWERRYATACLAFAAVLGTFNVRALATGDLLDHMLVTGLVFGYGAGLVTRLAMRPAICTACLMLAAMPTALALAVQVGGGGGLHNQLAYGGQALLVAAFALGSLETVMWTYRTTVGHLLTKRNFADMARQDALTGLPNRLLLRERFDDDILDIDAAGRLLAIHYLDLDRFKPVNDRYGHPVGDALLRAVGERLTRVLRARDTAARLGGDEFVIVQTDVAQPEEARMLAHRIVRTIAAPYMIEGHEIVIGVSVGIAVAPEDGVDLEQLASRADAALYQAKANGRGTIAFWREVEEAAPLAAAVA</sequence>
<gene>
    <name evidence="3" type="ORF">QO010_001461</name>
</gene>
<proteinExistence type="predicted"/>
<dbReference type="RefSeq" id="WP_307347815.1">
    <property type="nucleotide sequence ID" value="NZ_JAUSVS010000002.1"/>
</dbReference>
<comment type="caution">
    <text evidence="3">The sequence shown here is derived from an EMBL/GenBank/DDBJ whole genome shotgun (WGS) entry which is preliminary data.</text>
</comment>
<dbReference type="SUPFAM" id="SSF55073">
    <property type="entry name" value="Nucleotide cyclase"/>
    <property type="match status" value="1"/>
</dbReference>
<organism evidence="3 4">
    <name type="scientific">Caulobacter ginsengisoli</name>
    <dbReference type="NCBI Taxonomy" id="400775"/>
    <lineage>
        <taxon>Bacteria</taxon>
        <taxon>Pseudomonadati</taxon>
        <taxon>Pseudomonadota</taxon>
        <taxon>Alphaproteobacteria</taxon>
        <taxon>Caulobacterales</taxon>
        <taxon>Caulobacteraceae</taxon>
        <taxon>Caulobacter</taxon>
    </lineage>
</organism>
<evidence type="ECO:0000313" key="3">
    <source>
        <dbReference type="EMBL" id="MDQ0463690.1"/>
    </source>
</evidence>
<dbReference type="Proteomes" id="UP001228905">
    <property type="component" value="Unassembled WGS sequence"/>
</dbReference>
<feature type="transmembrane region" description="Helical" evidence="1">
    <location>
        <begin position="55"/>
        <end position="77"/>
    </location>
</feature>
<dbReference type="NCBIfam" id="TIGR00254">
    <property type="entry name" value="GGDEF"/>
    <property type="match status" value="1"/>
</dbReference>
<keyword evidence="1" id="KW-1133">Transmembrane helix</keyword>
<evidence type="ECO:0000259" key="2">
    <source>
        <dbReference type="PROSITE" id="PS50887"/>
    </source>
</evidence>
<dbReference type="PANTHER" id="PTHR46663:SF2">
    <property type="entry name" value="GGDEF DOMAIN-CONTAINING PROTEIN"/>
    <property type="match status" value="1"/>
</dbReference>
<dbReference type="SMART" id="SM00267">
    <property type="entry name" value="GGDEF"/>
    <property type="match status" value="1"/>
</dbReference>
<protein>
    <submittedName>
        <fullName evidence="3">Diguanylate cyclase (GGDEF)-like protein</fullName>
    </submittedName>
</protein>
<evidence type="ECO:0000313" key="4">
    <source>
        <dbReference type="Proteomes" id="UP001228905"/>
    </source>
</evidence>
<feature type="transmembrane region" description="Helical" evidence="1">
    <location>
        <begin position="21"/>
        <end position="49"/>
    </location>
</feature>
<feature type="transmembrane region" description="Helical" evidence="1">
    <location>
        <begin position="127"/>
        <end position="146"/>
    </location>
</feature>
<name>A0ABU0INV6_9CAUL</name>
<feature type="domain" description="GGDEF" evidence="2">
    <location>
        <begin position="255"/>
        <end position="388"/>
    </location>
</feature>
<dbReference type="InterPro" id="IPR043128">
    <property type="entry name" value="Rev_trsase/Diguanyl_cyclase"/>
</dbReference>
<reference evidence="3 4" key="1">
    <citation type="submission" date="2023-07" db="EMBL/GenBank/DDBJ databases">
        <title>Genomic Encyclopedia of Type Strains, Phase IV (KMG-IV): sequencing the most valuable type-strain genomes for metagenomic binning, comparative biology and taxonomic classification.</title>
        <authorList>
            <person name="Goeker M."/>
        </authorList>
    </citation>
    <scope>NUCLEOTIDE SEQUENCE [LARGE SCALE GENOMIC DNA]</scope>
    <source>
        <strain evidence="3 4">DSM 18695</strain>
    </source>
</reference>
<dbReference type="PANTHER" id="PTHR46663">
    <property type="entry name" value="DIGUANYLATE CYCLASE DGCT-RELATED"/>
    <property type="match status" value="1"/>
</dbReference>
<dbReference type="InterPro" id="IPR052163">
    <property type="entry name" value="DGC-Regulatory_Protein"/>
</dbReference>